<dbReference type="AlphaFoldDB" id="A0A0F8VMF5"/>
<organism evidence="3">
    <name type="scientific">marine sediment metagenome</name>
    <dbReference type="NCBI Taxonomy" id="412755"/>
    <lineage>
        <taxon>unclassified sequences</taxon>
        <taxon>metagenomes</taxon>
        <taxon>ecological metagenomes</taxon>
    </lineage>
</organism>
<feature type="transmembrane region" description="Helical" evidence="2">
    <location>
        <begin position="150"/>
        <end position="174"/>
    </location>
</feature>
<keyword evidence="2" id="KW-1133">Transmembrane helix</keyword>
<dbReference type="Pfam" id="PF06161">
    <property type="entry name" value="DUF975"/>
    <property type="match status" value="1"/>
</dbReference>
<sequence>FVKKESKEAGKVCPNCGYERQPKDDDFTPVLECPKCGIIYSKAKVSQDKKQQQDSENNKDGPTNEGFSAHNETEEFDTKKCPYCAEQIKVEAIKCPFCGEHQINATLSATENRILMGQARNSLRGKWGLAIGTLVVFILIQIAIEFIPVVGWIISILITGPISIGLAIFALSLSRQQNAKLIQIFDGFQKFGVGLGAYILQVIFVILWMLLLIIPGIIAVHSYFMTYYIIADNDTIGPLEAISKSKEMMRGNKWKLFCLGFRFLGWALLCILTFGIGFLWLFPYMIVSCTQFYDDLKPIRVESK</sequence>
<dbReference type="PANTHER" id="PTHR40076">
    <property type="entry name" value="MEMBRANE PROTEIN-RELATED"/>
    <property type="match status" value="1"/>
</dbReference>
<gene>
    <name evidence="3" type="ORF">LCGC14_3165330</name>
</gene>
<evidence type="ECO:0000256" key="2">
    <source>
        <dbReference type="SAM" id="Phobius"/>
    </source>
</evidence>
<keyword evidence="2" id="KW-0812">Transmembrane</keyword>
<feature type="transmembrane region" description="Helical" evidence="2">
    <location>
        <begin position="127"/>
        <end position="144"/>
    </location>
</feature>
<accession>A0A0F8VMF5</accession>
<comment type="caution">
    <text evidence="3">The sequence shown here is derived from an EMBL/GenBank/DDBJ whole genome shotgun (WGS) entry which is preliminary data.</text>
</comment>
<feature type="region of interest" description="Disordered" evidence="1">
    <location>
        <begin position="44"/>
        <end position="71"/>
    </location>
</feature>
<evidence type="ECO:0000313" key="3">
    <source>
        <dbReference type="EMBL" id="KKK45543.1"/>
    </source>
</evidence>
<protein>
    <recommendedName>
        <fullName evidence="4">DUF975 family protein</fullName>
    </recommendedName>
</protein>
<dbReference type="PANTHER" id="PTHR40076:SF1">
    <property type="entry name" value="MEMBRANE PROTEIN"/>
    <property type="match status" value="1"/>
</dbReference>
<evidence type="ECO:0000256" key="1">
    <source>
        <dbReference type="SAM" id="MobiDB-lite"/>
    </source>
</evidence>
<reference evidence="3" key="1">
    <citation type="journal article" date="2015" name="Nature">
        <title>Complex archaea that bridge the gap between prokaryotes and eukaryotes.</title>
        <authorList>
            <person name="Spang A."/>
            <person name="Saw J.H."/>
            <person name="Jorgensen S.L."/>
            <person name="Zaremba-Niedzwiedzka K."/>
            <person name="Martijn J."/>
            <person name="Lind A.E."/>
            <person name="van Eijk R."/>
            <person name="Schleper C."/>
            <person name="Guy L."/>
            <person name="Ettema T.J."/>
        </authorList>
    </citation>
    <scope>NUCLEOTIDE SEQUENCE</scope>
</reference>
<feature type="transmembrane region" description="Helical" evidence="2">
    <location>
        <begin position="263"/>
        <end position="286"/>
    </location>
</feature>
<proteinExistence type="predicted"/>
<feature type="compositionally biased region" description="Basic and acidic residues" evidence="1">
    <location>
        <begin position="45"/>
        <end position="59"/>
    </location>
</feature>
<keyword evidence="2" id="KW-0472">Membrane</keyword>
<feature type="non-terminal residue" evidence="3">
    <location>
        <position position="1"/>
    </location>
</feature>
<evidence type="ECO:0008006" key="4">
    <source>
        <dbReference type="Google" id="ProtNLM"/>
    </source>
</evidence>
<dbReference type="EMBL" id="LAZR01070081">
    <property type="protein sequence ID" value="KKK45543.1"/>
    <property type="molecule type" value="Genomic_DNA"/>
</dbReference>
<dbReference type="InterPro" id="IPR010380">
    <property type="entry name" value="DUF975"/>
</dbReference>
<name>A0A0F8VMF5_9ZZZZ</name>
<feature type="transmembrane region" description="Helical" evidence="2">
    <location>
        <begin position="195"/>
        <end position="218"/>
    </location>
</feature>